<feature type="transmembrane region" description="Helical" evidence="1">
    <location>
        <begin position="6"/>
        <end position="28"/>
    </location>
</feature>
<evidence type="ECO:0000313" key="2">
    <source>
        <dbReference type="EMBL" id="GAI41614.1"/>
    </source>
</evidence>
<dbReference type="AlphaFoldDB" id="X1QEB6"/>
<reference evidence="2" key="1">
    <citation type="journal article" date="2014" name="Front. Microbiol.">
        <title>High frequency of phylogenetically diverse reductive dehalogenase-homologous genes in deep subseafloor sedimentary metagenomes.</title>
        <authorList>
            <person name="Kawai M."/>
            <person name="Futagami T."/>
            <person name="Toyoda A."/>
            <person name="Takaki Y."/>
            <person name="Nishi S."/>
            <person name="Hori S."/>
            <person name="Arai W."/>
            <person name="Tsubouchi T."/>
            <person name="Morono Y."/>
            <person name="Uchiyama I."/>
            <person name="Ito T."/>
            <person name="Fujiyama A."/>
            <person name="Inagaki F."/>
            <person name="Takami H."/>
        </authorList>
    </citation>
    <scope>NUCLEOTIDE SEQUENCE</scope>
    <source>
        <strain evidence="2">Expedition CK06-06</strain>
    </source>
</reference>
<sequence length="44" mass="5244">MTDLMVVMDEVALICVAFVLLLMYLFYVRYPVDRDMDKEKRARA</sequence>
<evidence type="ECO:0000256" key="1">
    <source>
        <dbReference type="SAM" id="Phobius"/>
    </source>
</evidence>
<keyword evidence="1" id="KW-1133">Transmembrane helix</keyword>
<keyword evidence="1" id="KW-0812">Transmembrane</keyword>
<dbReference type="EMBL" id="BARV01030459">
    <property type="protein sequence ID" value="GAI41614.1"/>
    <property type="molecule type" value="Genomic_DNA"/>
</dbReference>
<proteinExistence type="predicted"/>
<protein>
    <submittedName>
        <fullName evidence="2">Uncharacterized protein</fullName>
    </submittedName>
</protein>
<gene>
    <name evidence="2" type="ORF">S06H3_48381</name>
</gene>
<comment type="caution">
    <text evidence="2">The sequence shown here is derived from an EMBL/GenBank/DDBJ whole genome shotgun (WGS) entry which is preliminary data.</text>
</comment>
<keyword evidence="1" id="KW-0472">Membrane</keyword>
<organism evidence="2">
    <name type="scientific">marine sediment metagenome</name>
    <dbReference type="NCBI Taxonomy" id="412755"/>
    <lineage>
        <taxon>unclassified sequences</taxon>
        <taxon>metagenomes</taxon>
        <taxon>ecological metagenomes</taxon>
    </lineage>
</organism>
<name>X1QEB6_9ZZZZ</name>
<accession>X1QEB6</accession>